<protein>
    <submittedName>
        <fullName evidence="6">MarP family serine protease</fullName>
    </submittedName>
</protein>
<evidence type="ECO:0000256" key="4">
    <source>
        <dbReference type="ARBA" id="ARBA00023136"/>
    </source>
</evidence>
<keyword evidence="7" id="KW-1185">Reference proteome</keyword>
<dbReference type="InterPro" id="IPR047680">
    <property type="entry name" value="MarP-like"/>
</dbReference>
<dbReference type="AlphaFoldDB" id="A0A940WNS4"/>
<proteinExistence type="predicted"/>
<dbReference type="GO" id="GO:0009403">
    <property type="term" value="P:toxin biosynthetic process"/>
    <property type="evidence" value="ECO:0007669"/>
    <property type="project" value="InterPro"/>
</dbReference>
<dbReference type="InterPro" id="IPR003825">
    <property type="entry name" value="Colicin-V_CvpA"/>
</dbReference>
<gene>
    <name evidence="6" type="ORF">JOL79_25975</name>
</gene>
<dbReference type="InterPro" id="IPR009003">
    <property type="entry name" value="Peptidase_S1_PA"/>
</dbReference>
<name>A0A940WNS4_9ACTN</name>
<evidence type="ECO:0000313" key="6">
    <source>
        <dbReference type="EMBL" id="MBP2707237.1"/>
    </source>
</evidence>
<evidence type="ECO:0000313" key="7">
    <source>
        <dbReference type="Proteomes" id="UP000674234"/>
    </source>
</evidence>
<accession>A0A940WNS4</accession>
<evidence type="ECO:0000256" key="5">
    <source>
        <dbReference type="SAM" id="Phobius"/>
    </source>
</evidence>
<dbReference type="Pfam" id="PF02674">
    <property type="entry name" value="Colicin_V"/>
    <property type="match status" value="1"/>
</dbReference>
<keyword evidence="3 5" id="KW-1133">Transmembrane helix</keyword>
<comment type="subcellular location">
    <subcellularLocation>
        <location evidence="1">Membrane</location>
        <topology evidence="1">Multi-pass membrane protein</topology>
    </subcellularLocation>
</comment>
<reference evidence="6" key="1">
    <citation type="submission" date="2021-02" db="EMBL/GenBank/DDBJ databases">
        <title>Draft genome sequence of Microbispora sp. RL4-1S isolated from rice leaves in Thailand.</title>
        <authorList>
            <person name="Muangham S."/>
            <person name="Duangmal K."/>
        </authorList>
    </citation>
    <scope>NUCLEOTIDE SEQUENCE</scope>
    <source>
        <strain evidence="6">RL4-1S</strain>
    </source>
</reference>
<organism evidence="6 7">
    <name type="scientific">Microbispora oryzae</name>
    <dbReference type="NCBI Taxonomy" id="2806554"/>
    <lineage>
        <taxon>Bacteria</taxon>
        <taxon>Bacillati</taxon>
        <taxon>Actinomycetota</taxon>
        <taxon>Actinomycetes</taxon>
        <taxon>Streptosporangiales</taxon>
        <taxon>Streptosporangiaceae</taxon>
        <taxon>Microbispora</taxon>
    </lineage>
</organism>
<dbReference type="GO" id="GO:0016020">
    <property type="term" value="C:membrane"/>
    <property type="evidence" value="ECO:0007669"/>
    <property type="project" value="UniProtKB-SubCell"/>
</dbReference>
<feature type="transmembrane region" description="Helical" evidence="5">
    <location>
        <begin position="62"/>
        <end position="87"/>
    </location>
</feature>
<keyword evidence="2 5" id="KW-0812">Transmembrane</keyword>
<keyword evidence="6" id="KW-0645">Protease</keyword>
<dbReference type="GO" id="GO:0006508">
    <property type="term" value="P:proteolysis"/>
    <property type="evidence" value="ECO:0007669"/>
    <property type="project" value="UniProtKB-KW"/>
</dbReference>
<dbReference type="GO" id="GO:0004252">
    <property type="term" value="F:serine-type endopeptidase activity"/>
    <property type="evidence" value="ECO:0007669"/>
    <property type="project" value="InterPro"/>
</dbReference>
<dbReference type="PRINTS" id="PR00834">
    <property type="entry name" value="PROTEASES2C"/>
</dbReference>
<dbReference type="SUPFAM" id="SSF50494">
    <property type="entry name" value="Trypsin-like serine proteases"/>
    <property type="match status" value="1"/>
</dbReference>
<feature type="transmembrane region" description="Helical" evidence="5">
    <location>
        <begin position="107"/>
        <end position="129"/>
    </location>
</feature>
<dbReference type="Gene3D" id="2.40.10.10">
    <property type="entry name" value="Trypsin-like serine proteases"/>
    <property type="match status" value="2"/>
</dbReference>
<dbReference type="EMBL" id="JAFCNB010000018">
    <property type="protein sequence ID" value="MBP2707237.1"/>
    <property type="molecule type" value="Genomic_DNA"/>
</dbReference>
<dbReference type="Proteomes" id="UP000674234">
    <property type="component" value="Unassembled WGS sequence"/>
</dbReference>
<dbReference type="PANTHER" id="PTHR43019">
    <property type="entry name" value="SERINE ENDOPROTEASE DEGS"/>
    <property type="match status" value="1"/>
</dbReference>
<evidence type="ECO:0000256" key="3">
    <source>
        <dbReference type="ARBA" id="ARBA00022989"/>
    </source>
</evidence>
<keyword evidence="6" id="KW-0378">Hydrolase</keyword>
<sequence length="395" mass="41695">MRGDFLDLILIGLVVAFAVSGYRQGFIIGAFSFIGFVGGAVLGMFIAPPIAGAIVSGDTERALLAIVIVFLAATVGQFASSTIGAVVRSHVTWEPARMVDALGGSVASGLSVLAIAWLLGSLLVSMSFVGSLKEQVDGSLVWQTVDEAIPNRVRAWQKPFRDFVDSSEWPQVITSIGGQNVAPPDQSILTGSAGLARAPRAIVKVQGTAPSCRKLIEGTGFVYARHRVMTNAHVVAGVSEGLRVTDSDGVQHAAKVVLYNPDRDIAVLLVPDLQVPFLKFDMTARKGDNAVIAGYPKGHGFTPLAARIRIKQPAESYDIYNQRKVNREVYAIRGKVQPGNSGGPLLSSDGRVYGVIFAAATDQAETGYALTAEEVLPDAQDGSKAVATVGTQECD</sequence>
<keyword evidence="4 5" id="KW-0472">Membrane</keyword>
<dbReference type="PANTHER" id="PTHR43019:SF23">
    <property type="entry name" value="PROTEASE DO-LIKE 5, CHLOROPLASTIC"/>
    <property type="match status" value="1"/>
</dbReference>
<evidence type="ECO:0000256" key="1">
    <source>
        <dbReference type="ARBA" id="ARBA00004141"/>
    </source>
</evidence>
<dbReference type="NCBIfam" id="NF033740">
    <property type="entry name" value="MarP_fam_protase"/>
    <property type="match status" value="1"/>
</dbReference>
<evidence type="ECO:0000256" key="2">
    <source>
        <dbReference type="ARBA" id="ARBA00022692"/>
    </source>
</evidence>
<dbReference type="RefSeq" id="WP_210158515.1">
    <property type="nucleotide sequence ID" value="NZ_JAFCNB010000018.1"/>
</dbReference>
<comment type="caution">
    <text evidence="6">The sequence shown here is derived from an EMBL/GenBank/DDBJ whole genome shotgun (WGS) entry which is preliminary data.</text>
</comment>
<dbReference type="InterPro" id="IPR043504">
    <property type="entry name" value="Peptidase_S1_PA_chymotrypsin"/>
</dbReference>
<feature type="transmembrane region" description="Helical" evidence="5">
    <location>
        <begin position="33"/>
        <end position="55"/>
    </location>
</feature>
<dbReference type="InterPro" id="IPR001940">
    <property type="entry name" value="Peptidase_S1C"/>
</dbReference>
<dbReference type="Pfam" id="PF13365">
    <property type="entry name" value="Trypsin_2"/>
    <property type="match status" value="1"/>
</dbReference>